<dbReference type="Gene3D" id="2.60.40.3760">
    <property type="match status" value="1"/>
</dbReference>
<reference evidence="1 2" key="1">
    <citation type="submission" date="2020-07" db="EMBL/GenBank/DDBJ databases">
        <title>MOT database genomes.</title>
        <authorList>
            <person name="Joseph S."/>
            <person name="Aduse-Opoku J."/>
            <person name="Hashim A."/>
            <person name="Wade W."/>
            <person name="Curtis M."/>
        </authorList>
    </citation>
    <scope>NUCLEOTIDE SEQUENCE [LARGE SCALE GENOMIC DNA]</scope>
    <source>
        <strain evidence="1 2">STR</strain>
    </source>
</reference>
<dbReference type="Proteomes" id="UP000589521">
    <property type="component" value="Unassembled WGS sequence"/>
</dbReference>
<organism evidence="1 2">
    <name type="scientific">Streptococcus danieliae</name>
    <dbReference type="NCBI Taxonomy" id="747656"/>
    <lineage>
        <taxon>Bacteria</taxon>
        <taxon>Bacillati</taxon>
        <taxon>Bacillota</taxon>
        <taxon>Bacilli</taxon>
        <taxon>Lactobacillales</taxon>
        <taxon>Streptococcaceae</taxon>
        <taxon>Streptococcus</taxon>
    </lineage>
</organism>
<dbReference type="AlphaFoldDB" id="A0A7Z0M857"/>
<gene>
    <name evidence="1" type="ORF">HZY94_10035</name>
</gene>
<sequence length="109" mass="12150">EVLVPSWSEKNGQDDIIWHKAVKQSDGSYKVRVETSQHKQDFGAFQSHVHYVTTQNKREYVTETKVMVPQAPKVEKTGQVSATNVSSSGYDVIVTNVNHPAGIKEVLVP</sequence>
<dbReference type="InterPro" id="IPR013688">
    <property type="entry name" value="GBS_Bsp-like"/>
</dbReference>
<proteinExistence type="predicted"/>
<feature type="non-terminal residue" evidence="1">
    <location>
        <position position="109"/>
    </location>
</feature>
<dbReference type="RefSeq" id="WP_179925997.1">
    <property type="nucleotide sequence ID" value="NZ_JACBXX010000253.1"/>
</dbReference>
<evidence type="ECO:0000313" key="1">
    <source>
        <dbReference type="EMBL" id="NYS97476.1"/>
    </source>
</evidence>
<evidence type="ECO:0000313" key="2">
    <source>
        <dbReference type="Proteomes" id="UP000589521"/>
    </source>
</evidence>
<feature type="non-terminal residue" evidence="1">
    <location>
        <position position="1"/>
    </location>
</feature>
<comment type="caution">
    <text evidence="1">The sequence shown here is derived from an EMBL/GenBank/DDBJ whole genome shotgun (WGS) entry which is preliminary data.</text>
</comment>
<accession>A0A7Z0M857</accession>
<protein>
    <submittedName>
        <fullName evidence="1">GBS Bsp-like repeat-containing protein</fullName>
    </submittedName>
</protein>
<dbReference type="Pfam" id="PF08481">
    <property type="entry name" value="GBS_Bsp-like"/>
    <property type="match status" value="1"/>
</dbReference>
<dbReference type="EMBL" id="JACBXX010000253">
    <property type="protein sequence ID" value="NYS97476.1"/>
    <property type="molecule type" value="Genomic_DNA"/>
</dbReference>
<name>A0A7Z0M857_9STRE</name>